<feature type="compositionally biased region" description="Basic residues" evidence="9">
    <location>
        <begin position="196"/>
        <end position="205"/>
    </location>
</feature>
<dbReference type="SMART" id="SM00343">
    <property type="entry name" value="ZnF_C2HC"/>
    <property type="match status" value="2"/>
</dbReference>
<dbReference type="InterPro" id="IPR050951">
    <property type="entry name" value="Retrovirus_Pol_polyprotein"/>
</dbReference>
<accession>A0ABM0GUH8</accession>
<keyword evidence="6" id="KW-0378">Hydrolase</keyword>
<dbReference type="InterPro" id="IPR041588">
    <property type="entry name" value="Integrase_H2C2"/>
</dbReference>
<keyword evidence="8" id="KW-0479">Metal-binding</keyword>
<evidence type="ECO:0000313" key="13">
    <source>
        <dbReference type="Proteomes" id="UP000694865"/>
    </source>
</evidence>
<dbReference type="Gene3D" id="1.10.340.70">
    <property type="match status" value="1"/>
</dbReference>
<dbReference type="Pfam" id="PF00665">
    <property type="entry name" value="rve"/>
    <property type="match status" value="1"/>
</dbReference>
<evidence type="ECO:0000256" key="9">
    <source>
        <dbReference type="SAM" id="MobiDB-lite"/>
    </source>
</evidence>
<dbReference type="InterPro" id="IPR036397">
    <property type="entry name" value="RNaseH_sf"/>
</dbReference>
<dbReference type="Pfam" id="PF00078">
    <property type="entry name" value="RVT_1"/>
    <property type="match status" value="1"/>
</dbReference>
<evidence type="ECO:0000256" key="7">
    <source>
        <dbReference type="ARBA" id="ARBA00022918"/>
    </source>
</evidence>
<feature type="domain" description="Integrase catalytic" evidence="12">
    <location>
        <begin position="1011"/>
        <end position="1164"/>
    </location>
</feature>
<dbReference type="SUPFAM" id="SSF53098">
    <property type="entry name" value="Ribonuclease H-like"/>
    <property type="match status" value="1"/>
</dbReference>
<dbReference type="InterPro" id="IPR012337">
    <property type="entry name" value="RNaseH-like_sf"/>
</dbReference>
<name>A0ABM0GUH8_SACKO</name>
<dbReference type="InterPro" id="IPR041373">
    <property type="entry name" value="RT_RNaseH"/>
</dbReference>
<dbReference type="InterPro" id="IPR036875">
    <property type="entry name" value="Znf_CCHC_sf"/>
</dbReference>
<evidence type="ECO:0000259" key="12">
    <source>
        <dbReference type="PROSITE" id="PS50994"/>
    </source>
</evidence>
<dbReference type="Gene3D" id="4.10.60.10">
    <property type="entry name" value="Zinc finger, CCHC-type"/>
    <property type="match status" value="1"/>
</dbReference>
<feature type="domain" description="CCHC-type" evidence="10">
    <location>
        <begin position="245"/>
        <end position="260"/>
    </location>
</feature>
<feature type="compositionally biased region" description="Polar residues" evidence="9">
    <location>
        <begin position="1276"/>
        <end position="1290"/>
    </location>
</feature>
<dbReference type="InterPro" id="IPR043128">
    <property type="entry name" value="Rev_trsase/Diguanyl_cyclase"/>
</dbReference>
<dbReference type="EC" id="2.7.7.49" evidence="1"/>
<keyword evidence="8" id="KW-0862">Zinc</keyword>
<keyword evidence="2" id="KW-0808">Transferase</keyword>
<dbReference type="InterPro" id="IPR001584">
    <property type="entry name" value="Integrase_cat-core"/>
</dbReference>
<keyword evidence="3" id="KW-0548">Nucleotidyltransferase</keyword>
<dbReference type="SUPFAM" id="SSF56672">
    <property type="entry name" value="DNA/RNA polymerases"/>
    <property type="match status" value="1"/>
</dbReference>
<dbReference type="Pfam" id="PF17917">
    <property type="entry name" value="RT_RNaseH"/>
    <property type="match status" value="1"/>
</dbReference>
<dbReference type="PANTHER" id="PTHR37984">
    <property type="entry name" value="PROTEIN CBG26694"/>
    <property type="match status" value="1"/>
</dbReference>
<dbReference type="Gene3D" id="3.30.70.270">
    <property type="match status" value="2"/>
</dbReference>
<evidence type="ECO:0000256" key="4">
    <source>
        <dbReference type="ARBA" id="ARBA00022722"/>
    </source>
</evidence>
<dbReference type="GeneID" id="100377282"/>
<dbReference type="Gene3D" id="3.10.10.10">
    <property type="entry name" value="HIV Type 1 Reverse Transcriptase, subunit A, domain 1"/>
    <property type="match status" value="1"/>
</dbReference>
<dbReference type="SUPFAM" id="SSF50630">
    <property type="entry name" value="Acid proteases"/>
    <property type="match status" value="1"/>
</dbReference>
<dbReference type="CDD" id="cd09274">
    <property type="entry name" value="RNase_HI_RT_Ty3"/>
    <property type="match status" value="1"/>
</dbReference>
<feature type="region of interest" description="Disordered" evidence="9">
    <location>
        <begin position="1276"/>
        <end position="1311"/>
    </location>
</feature>
<sequence>MATALPVFPAFSVYGDSTSIGPRWEKWLKKFETFLVAYDIKNNARKRALLLFSAGDEVADVFETLPDVEGSDNVYKAAVDALNKYFLPKVNKTYAVNVFRHATQKTDESLDQYFTRLKQLARNCGFHDVNEEIKSQIVLSCVSTRLRRKALRDDLTLEALLDSGRSFEVSERQARGIENQFETETEVNTVQPVKKSQWKRNKYKKSQQYTGKPKRVEPDRKHKSCFRCGGKYPHSGECPARDQQCRKCDKTGHFAKVCRSKILQHVNSATTKDFSSSDDDYAYHITVSSISTNQQPDTKIDIDGQTVKCIIDSGAGTNVLDEKTCKLLNNAEITQCSKNVYAYGSKKPLPILGEVKVNVKSPITQQSTVTKFHVVKGSAGNLLGYYTATQLGLLHIVNSLSTCTSDSLIEEYADRFEGIGKMRDTKAILHINTSVKPVAQQHRRVPFHVREQVEAEINKLEQLDIIEKADGATPWVSPIVIVPKKTGIRVCVDMRAANQAIERERHPMPTIEDLIVDLNGATVFSKIDLNQGYHQLELDTKSRHITTFATHMGLYRYKRLSFGINSAAEIFQKAVSDMIQGIRGARNLSDDIIIYGKTQQEHDEMLRAVFQRLRKYNITANQQKCEFSKSLIQFYGHTFSSAGIMADDKKVTAIINVRAPEDATAVRSFLGMAQYIARFVPDFATIATPLRILTHKDTKWEWGPEQQGSFEKLKSLMASHRVMKYFDPRLKTELLVDASPTGLGAVLTQVNETRDTCNIIAYASRALTDTESRYSQTEREALAVIWACEHFHIYVFGSEFKVITDHKPLEGMFNKSNSKLTARLERLSLRLQPYQVVLEYQPGESNPADYMSRHPDQVNHCKDHVSRIDTYINFIIENAIPPAMTMAEIKQATSEDEILQKIMEVINTQKWYDLHHDVVQYKAVKDELSTANGVVLRGNRIVVPKKLQQKAICLAHVGHQGVVKTKKLLRETLWFPGIDRMVEETVTRCIPCQASTHGPKPTIEPLKMSTLPNGPWQEVSADFCGPFPNGKYLLVVIDDYSRYPEVEICNSTSAEAAIPHFDAIFARQGIPDIVKTDNGPPYNGDEFKRFSKYVGFRHRKITPLWPKANGEAERMMRTLEKAVRAAKLEGKSWCQGLFQFLRQYRATPHSTTGISPFKALNSRKMKTTLPQIYNNKPDRKIQASDAKRKLCMKKYADTRNHAKASDLGIGDRVLVKQQKRNKMSTPFNPEPYEVVSKKGSMTTVQRGNHEITRNASFFKRIPHENNVETNQTISDNLQILDNPQTSTNPPESIRRSKRERQKPSYLQDYIT</sequence>
<keyword evidence="5" id="KW-0255">Endonuclease</keyword>
<keyword evidence="8" id="KW-0863">Zinc-finger</keyword>
<dbReference type="PROSITE" id="PS50158">
    <property type="entry name" value="ZF_CCHC"/>
    <property type="match status" value="1"/>
</dbReference>
<evidence type="ECO:0000313" key="14">
    <source>
        <dbReference type="RefSeq" id="XP_002737623.1"/>
    </source>
</evidence>
<evidence type="ECO:0000256" key="8">
    <source>
        <dbReference type="PROSITE-ProRule" id="PRU00047"/>
    </source>
</evidence>
<gene>
    <name evidence="14" type="primary">LOC100377282</name>
</gene>
<dbReference type="InterPro" id="IPR043502">
    <property type="entry name" value="DNA/RNA_pol_sf"/>
</dbReference>
<dbReference type="Gene3D" id="2.40.70.10">
    <property type="entry name" value="Acid Proteases"/>
    <property type="match status" value="1"/>
</dbReference>
<dbReference type="PANTHER" id="PTHR37984:SF11">
    <property type="entry name" value="INTEGRASE CATALYTIC DOMAIN-CONTAINING PROTEIN"/>
    <property type="match status" value="1"/>
</dbReference>
<dbReference type="SUPFAM" id="SSF57756">
    <property type="entry name" value="Retrovirus zinc finger-like domains"/>
    <property type="match status" value="1"/>
</dbReference>
<organism evidence="13 14">
    <name type="scientific">Saccoglossus kowalevskii</name>
    <name type="common">Acorn worm</name>
    <dbReference type="NCBI Taxonomy" id="10224"/>
    <lineage>
        <taxon>Eukaryota</taxon>
        <taxon>Metazoa</taxon>
        <taxon>Hemichordata</taxon>
        <taxon>Enteropneusta</taxon>
        <taxon>Harrimaniidae</taxon>
        <taxon>Saccoglossus</taxon>
    </lineage>
</organism>
<feature type="domain" description="Reverse transcriptase" evidence="11">
    <location>
        <begin position="463"/>
        <end position="639"/>
    </location>
</feature>
<evidence type="ECO:0000256" key="6">
    <source>
        <dbReference type="ARBA" id="ARBA00022801"/>
    </source>
</evidence>
<evidence type="ECO:0000256" key="5">
    <source>
        <dbReference type="ARBA" id="ARBA00022759"/>
    </source>
</evidence>
<keyword evidence="13" id="KW-1185">Reference proteome</keyword>
<evidence type="ECO:0000256" key="3">
    <source>
        <dbReference type="ARBA" id="ARBA00022695"/>
    </source>
</evidence>
<dbReference type="InterPro" id="IPR000477">
    <property type="entry name" value="RT_dom"/>
</dbReference>
<protein>
    <recommendedName>
        <fullName evidence="1">RNA-directed DNA polymerase</fullName>
        <ecNumber evidence="1">2.7.7.49</ecNumber>
    </recommendedName>
</protein>
<dbReference type="RefSeq" id="XP_002737623.1">
    <property type="nucleotide sequence ID" value="XM_002737577.1"/>
</dbReference>
<dbReference type="PROSITE" id="PS50878">
    <property type="entry name" value="RT_POL"/>
    <property type="match status" value="1"/>
</dbReference>
<dbReference type="CDD" id="cd01647">
    <property type="entry name" value="RT_LTR"/>
    <property type="match status" value="1"/>
</dbReference>
<feature type="region of interest" description="Disordered" evidence="9">
    <location>
        <begin position="185"/>
        <end position="220"/>
    </location>
</feature>
<keyword evidence="7" id="KW-0695">RNA-directed DNA polymerase</keyword>
<proteinExistence type="predicted"/>
<evidence type="ECO:0000256" key="2">
    <source>
        <dbReference type="ARBA" id="ARBA00022679"/>
    </source>
</evidence>
<dbReference type="Proteomes" id="UP000694865">
    <property type="component" value="Unplaced"/>
</dbReference>
<dbReference type="PROSITE" id="PS50994">
    <property type="entry name" value="INTEGRASE"/>
    <property type="match status" value="1"/>
</dbReference>
<dbReference type="InterPro" id="IPR001878">
    <property type="entry name" value="Znf_CCHC"/>
</dbReference>
<dbReference type="InterPro" id="IPR021109">
    <property type="entry name" value="Peptidase_aspartic_dom_sf"/>
</dbReference>
<dbReference type="CDD" id="cd00303">
    <property type="entry name" value="retropepsin_like"/>
    <property type="match status" value="1"/>
</dbReference>
<evidence type="ECO:0000256" key="1">
    <source>
        <dbReference type="ARBA" id="ARBA00012493"/>
    </source>
</evidence>
<dbReference type="Pfam" id="PF17921">
    <property type="entry name" value="Integrase_H2C2"/>
    <property type="match status" value="1"/>
</dbReference>
<reference evidence="14" key="1">
    <citation type="submission" date="2025-08" db="UniProtKB">
        <authorList>
            <consortium name="RefSeq"/>
        </authorList>
    </citation>
    <scope>IDENTIFICATION</scope>
    <source>
        <tissue evidence="14">Testes</tissue>
    </source>
</reference>
<evidence type="ECO:0000259" key="10">
    <source>
        <dbReference type="PROSITE" id="PS50158"/>
    </source>
</evidence>
<dbReference type="Gene3D" id="3.30.420.10">
    <property type="entry name" value="Ribonuclease H-like superfamily/Ribonuclease H"/>
    <property type="match status" value="1"/>
</dbReference>
<evidence type="ECO:0000259" key="11">
    <source>
        <dbReference type="PROSITE" id="PS50878"/>
    </source>
</evidence>
<keyword evidence="4" id="KW-0540">Nuclease</keyword>